<proteinExistence type="predicted"/>
<keyword evidence="2" id="KW-1185">Reference proteome</keyword>
<organism evidence="1">
    <name type="scientific">Oryza meridionalis</name>
    <dbReference type="NCBI Taxonomy" id="40149"/>
    <lineage>
        <taxon>Eukaryota</taxon>
        <taxon>Viridiplantae</taxon>
        <taxon>Streptophyta</taxon>
        <taxon>Embryophyta</taxon>
        <taxon>Tracheophyta</taxon>
        <taxon>Spermatophyta</taxon>
        <taxon>Magnoliopsida</taxon>
        <taxon>Liliopsida</taxon>
        <taxon>Poales</taxon>
        <taxon>Poaceae</taxon>
        <taxon>BOP clade</taxon>
        <taxon>Oryzoideae</taxon>
        <taxon>Oryzeae</taxon>
        <taxon>Oryzinae</taxon>
        <taxon>Oryza</taxon>
    </lineage>
</organism>
<name>A0A0E0C3U0_9ORYZ</name>
<accession>A0A0E0C3U0</accession>
<dbReference type="Proteomes" id="UP000008021">
    <property type="component" value="Chromosome 1"/>
</dbReference>
<dbReference type="Gramene" id="OMERI01G18820.1">
    <property type="protein sequence ID" value="OMERI01G18820.1"/>
    <property type="gene ID" value="OMERI01G18820"/>
</dbReference>
<dbReference type="HOGENOM" id="CLU_2363253_0_0_1"/>
<reference evidence="1" key="2">
    <citation type="submission" date="2018-05" db="EMBL/GenBank/DDBJ databases">
        <title>OmerRS3 (Oryza meridionalis Reference Sequence Version 3).</title>
        <authorList>
            <person name="Zhang J."/>
            <person name="Kudrna D."/>
            <person name="Lee S."/>
            <person name="Talag J."/>
            <person name="Welchert J."/>
            <person name="Wing R.A."/>
        </authorList>
    </citation>
    <scope>NUCLEOTIDE SEQUENCE [LARGE SCALE GENOMIC DNA]</scope>
    <source>
        <strain evidence="1">cv. OR44</strain>
    </source>
</reference>
<evidence type="ECO:0000313" key="1">
    <source>
        <dbReference type="EnsemblPlants" id="OMERI01G18820.1"/>
    </source>
</evidence>
<evidence type="ECO:0000313" key="2">
    <source>
        <dbReference type="Proteomes" id="UP000008021"/>
    </source>
</evidence>
<dbReference type="AlphaFoldDB" id="A0A0E0C3U0"/>
<protein>
    <submittedName>
        <fullName evidence="1">Uncharacterized protein</fullName>
    </submittedName>
</protein>
<dbReference type="EnsemblPlants" id="OMERI01G18820.1">
    <property type="protein sequence ID" value="OMERI01G18820.1"/>
    <property type="gene ID" value="OMERI01G18820"/>
</dbReference>
<reference evidence="1" key="1">
    <citation type="submission" date="2015-04" db="UniProtKB">
        <authorList>
            <consortium name="EnsemblPlants"/>
        </authorList>
    </citation>
    <scope>IDENTIFICATION</scope>
</reference>
<sequence length="96" mass="10322">MVQQPVILPPLEAGSDRCSVKPASRCACHNRDGEAKAFAKATPTHYATWNGQASKITHMGPGPECTPNIRSHLNAPAWVTGSRYRARRGGVGELNI</sequence>
<dbReference type="AntiFam" id="ANF00039">
    <property type="entry name" value="Antisense to SRP RNA"/>
</dbReference>